<evidence type="ECO:0000313" key="2">
    <source>
        <dbReference type="EMBL" id="RPA78243.1"/>
    </source>
</evidence>
<feature type="region of interest" description="Disordered" evidence="1">
    <location>
        <begin position="218"/>
        <end position="265"/>
    </location>
</feature>
<protein>
    <recommendedName>
        <fullName evidence="4">F-box domain-containing protein</fullName>
    </recommendedName>
</protein>
<evidence type="ECO:0000256" key="1">
    <source>
        <dbReference type="SAM" id="MobiDB-lite"/>
    </source>
</evidence>
<name>A0A3N4HWK3_ASCIM</name>
<keyword evidence="3" id="KW-1185">Reference proteome</keyword>
<reference evidence="2 3" key="1">
    <citation type="journal article" date="2018" name="Nat. Ecol. Evol.">
        <title>Pezizomycetes genomes reveal the molecular basis of ectomycorrhizal truffle lifestyle.</title>
        <authorList>
            <person name="Murat C."/>
            <person name="Payen T."/>
            <person name="Noel B."/>
            <person name="Kuo A."/>
            <person name="Morin E."/>
            <person name="Chen J."/>
            <person name="Kohler A."/>
            <person name="Krizsan K."/>
            <person name="Balestrini R."/>
            <person name="Da Silva C."/>
            <person name="Montanini B."/>
            <person name="Hainaut M."/>
            <person name="Levati E."/>
            <person name="Barry K.W."/>
            <person name="Belfiori B."/>
            <person name="Cichocki N."/>
            <person name="Clum A."/>
            <person name="Dockter R.B."/>
            <person name="Fauchery L."/>
            <person name="Guy J."/>
            <person name="Iotti M."/>
            <person name="Le Tacon F."/>
            <person name="Lindquist E.A."/>
            <person name="Lipzen A."/>
            <person name="Malagnac F."/>
            <person name="Mello A."/>
            <person name="Molinier V."/>
            <person name="Miyauchi S."/>
            <person name="Poulain J."/>
            <person name="Riccioni C."/>
            <person name="Rubini A."/>
            <person name="Sitrit Y."/>
            <person name="Splivallo R."/>
            <person name="Traeger S."/>
            <person name="Wang M."/>
            <person name="Zifcakova L."/>
            <person name="Wipf D."/>
            <person name="Zambonelli A."/>
            <person name="Paolocci F."/>
            <person name="Nowrousian M."/>
            <person name="Ottonello S."/>
            <person name="Baldrian P."/>
            <person name="Spatafora J.W."/>
            <person name="Henrissat B."/>
            <person name="Nagy L.G."/>
            <person name="Aury J.M."/>
            <person name="Wincker P."/>
            <person name="Grigoriev I.V."/>
            <person name="Bonfante P."/>
            <person name="Martin F.M."/>
        </authorList>
    </citation>
    <scope>NUCLEOTIDE SEQUENCE [LARGE SCALE GENOMIC DNA]</scope>
    <source>
        <strain evidence="2 3">RN42</strain>
    </source>
</reference>
<dbReference type="Proteomes" id="UP000275078">
    <property type="component" value="Unassembled WGS sequence"/>
</dbReference>
<sequence length="284" mass="30797">MISSSSQVPSDSPFLTILPPEVRLEIYTHCSTLTLLQLTSTCTSIRTELRSRPTIIKSSYGYRQTYEWVPPPPKDLSHFLSVPRRKGKKRGRPAPKPAAPIAPDALLCINRIERILDAVEGDFFNAKYGFVGTADQFVHYTGGHIYGKVPKGECILCPRCLVIRELEKYENEHVAGNIVFRACSECFGKMTEEEGIVEVRKAGWEWEDDDGTYVYPLDEDGNELPGVGGPARGTAAGGSQRSGSAPVVDGGEIEAPPDDSAIADGNGVGVLGDEAQVAVAPEFV</sequence>
<evidence type="ECO:0000313" key="3">
    <source>
        <dbReference type="Proteomes" id="UP000275078"/>
    </source>
</evidence>
<dbReference type="EMBL" id="ML119713">
    <property type="protein sequence ID" value="RPA78243.1"/>
    <property type="molecule type" value="Genomic_DNA"/>
</dbReference>
<proteinExistence type="predicted"/>
<gene>
    <name evidence="2" type="ORF">BJ508DRAFT_363927</name>
</gene>
<organism evidence="2 3">
    <name type="scientific">Ascobolus immersus RN42</name>
    <dbReference type="NCBI Taxonomy" id="1160509"/>
    <lineage>
        <taxon>Eukaryota</taxon>
        <taxon>Fungi</taxon>
        <taxon>Dikarya</taxon>
        <taxon>Ascomycota</taxon>
        <taxon>Pezizomycotina</taxon>
        <taxon>Pezizomycetes</taxon>
        <taxon>Pezizales</taxon>
        <taxon>Ascobolaceae</taxon>
        <taxon>Ascobolus</taxon>
    </lineage>
</organism>
<accession>A0A3N4HWK3</accession>
<dbReference type="AlphaFoldDB" id="A0A3N4HWK3"/>
<evidence type="ECO:0008006" key="4">
    <source>
        <dbReference type="Google" id="ProtNLM"/>
    </source>
</evidence>